<reference evidence="1" key="2">
    <citation type="journal article" date="2015" name="Fish Shellfish Immunol.">
        <title>Early steps in the European eel (Anguilla anguilla)-Vibrio vulnificus interaction in the gills: Role of the RtxA13 toxin.</title>
        <authorList>
            <person name="Callol A."/>
            <person name="Pajuelo D."/>
            <person name="Ebbesson L."/>
            <person name="Teles M."/>
            <person name="MacKenzie S."/>
            <person name="Amaro C."/>
        </authorList>
    </citation>
    <scope>NUCLEOTIDE SEQUENCE</scope>
</reference>
<accession>A0A0E9S8B2</accession>
<dbReference type="EMBL" id="GBXM01071120">
    <property type="protein sequence ID" value="JAH37457.1"/>
    <property type="molecule type" value="Transcribed_RNA"/>
</dbReference>
<dbReference type="AlphaFoldDB" id="A0A0E9S8B2"/>
<evidence type="ECO:0000313" key="1">
    <source>
        <dbReference type="EMBL" id="JAH37457.1"/>
    </source>
</evidence>
<name>A0A0E9S8B2_ANGAN</name>
<reference evidence="1" key="1">
    <citation type="submission" date="2014-11" db="EMBL/GenBank/DDBJ databases">
        <authorList>
            <person name="Amaro Gonzalez C."/>
        </authorList>
    </citation>
    <scope>NUCLEOTIDE SEQUENCE</scope>
</reference>
<organism evidence="1">
    <name type="scientific">Anguilla anguilla</name>
    <name type="common">European freshwater eel</name>
    <name type="synonym">Muraena anguilla</name>
    <dbReference type="NCBI Taxonomy" id="7936"/>
    <lineage>
        <taxon>Eukaryota</taxon>
        <taxon>Metazoa</taxon>
        <taxon>Chordata</taxon>
        <taxon>Craniata</taxon>
        <taxon>Vertebrata</taxon>
        <taxon>Euteleostomi</taxon>
        <taxon>Actinopterygii</taxon>
        <taxon>Neopterygii</taxon>
        <taxon>Teleostei</taxon>
        <taxon>Anguilliformes</taxon>
        <taxon>Anguillidae</taxon>
        <taxon>Anguilla</taxon>
    </lineage>
</organism>
<proteinExistence type="predicted"/>
<sequence length="35" mass="3960">MEYLGEWATLHLRTGLPSLQLISRDLLAPTCPCLF</sequence>
<protein>
    <submittedName>
        <fullName evidence="1">Uncharacterized protein</fullName>
    </submittedName>
</protein>